<dbReference type="InterPro" id="IPR027417">
    <property type="entry name" value="P-loop_NTPase"/>
</dbReference>
<proteinExistence type="predicted"/>
<organism evidence="1 2">
    <name type="scientific">Candidatus Daviesbacteria bacterium GW2011_GWF2_38_6</name>
    <dbReference type="NCBI Taxonomy" id="1618432"/>
    <lineage>
        <taxon>Bacteria</taxon>
        <taxon>Candidatus Daviesiibacteriota</taxon>
    </lineage>
</organism>
<name>A0A0G0NIK3_9BACT</name>
<dbReference type="EMBL" id="LBVC01000054">
    <property type="protein sequence ID" value="KKQ76941.1"/>
    <property type="molecule type" value="Genomic_DNA"/>
</dbReference>
<reference evidence="1 2" key="1">
    <citation type="journal article" date="2015" name="Nature">
        <title>rRNA introns, odd ribosomes, and small enigmatic genomes across a large radiation of phyla.</title>
        <authorList>
            <person name="Brown C.T."/>
            <person name="Hug L.A."/>
            <person name="Thomas B.C."/>
            <person name="Sharon I."/>
            <person name="Castelle C.J."/>
            <person name="Singh A."/>
            <person name="Wilkins M.J."/>
            <person name="Williams K.H."/>
            <person name="Banfield J.F."/>
        </authorList>
    </citation>
    <scope>NUCLEOTIDE SEQUENCE [LARGE SCALE GENOMIC DNA]</scope>
</reference>
<evidence type="ECO:0000313" key="2">
    <source>
        <dbReference type="Proteomes" id="UP000034324"/>
    </source>
</evidence>
<evidence type="ECO:0000313" key="1">
    <source>
        <dbReference type="EMBL" id="KKQ76941.1"/>
    </source>
</evidence>
<sequence>MNLLLLHGPAINSSRQKLLQLKQKFDPEAVVVFEKGAELTEILTNLQSQSLFGEERLVIVENPPDDYISTLSLVTSHLSLVIWFDHEVDTKNFQGEIFFFPEAKEISVFPFLDFLGNRDKRAYLELDKLKQNYDSQYLITMILYLLRNLNCTPKNAKDFVKKKNERMRKNFSADELANLYQLVLNTDFKIKSGLLEIAQAEFLLVNLFLD</sequence>
<protein>
    <recommendedName>
        <fullName evidence="3">DNA polymerase III delta N-terminal domain-containing protein</fullName>
    </recommendedName>
</protein>
<gene>
    <name evidence="1" type="ORF">US99_C0054G0002</name>
</gene>
<accession>A0A0G0NIK3</accession>
<evidence type="ECO:0008006" key="3">
    <source>
        <dbReference type="Google" id="ProtNLM"/>
    </source>
</evidence>
<dbReference type="AlphaFoldDB" id="A0A0G0NIK3"/>
<comment type="caution">
    <text evidence="1">The sequence shown here is derived from an EMBL/GenBank/DDBJ whole genome shotgun (WGS) entry which is preliminary data.</text>
</comment>
<dbReference type="Proteomes" id="UP000034324">
    <property type="component" value="Unassembled WGS sequence"/>
</dbReference>
<dbReference type="Gene3D" id="3.40.50.300">
    <property type="entry name" value="P-loop containing nucleotide triphosphate hydrolases"/>
    <property type="match status" value="1"/>
</dbReference>
<dbReference type="Gene3D" id="1.20.272.10">
    <property type="match status" value="1"/>
</dbReference>